<sequence length="149" mass="16691">MAAVTSREAIEQQIKELQARTTALKGSSNGDPNGVNDAERIVFAKAGHFDQEIYEPKTPRSKYVGYDLSIAANEGDDDDDVDTSNSLMGKNTYTAPSTLFSENQEAAKDFEPFADTRRPTIAEREDEYRARRRQMVISPERHDPFEDGV</sequence>
<gene>
    <name evidence="2" type="ORF">HOLleu_05828</name>
</gene>
<dbReference type="OrthoDB" id="438939at2759"/>
<accession>A0A9Q1CM75</accession>
<keyword evidence="3" id="KW-1185">Reference proteome</keyword>
<dbReference type="InterPro" id="IPR038737">
    <property type="entry name" value="SF3b_su1-like"/>
</dbReference>
<feature type="compositionally biased region" description="Basic and acidic residues" evidence="1">
    <location>
        <begin position="139"/>
        <end position="149"/>
    </location>
</feature>
<dbReference type="EMBL" id="JAIZAY010000002">
    <property type="protein sequence ID" value="KAJ8046969.1"/>
    <property type="molecule type" value="Genomic_DNA"/>
</dbReference>
<dbReference type="Proteomes" id="UP001152320">
    <property type="component" value="Chromosome 2"/>
</dbReference>
<name>A0A9Q1CM75_HOLLE</name>
<dbReference type="GO" id="GO:0003729">
    <property type="term" value="F:mRNA binding"/>
    <property type="evidence" value="ECO:0007669"/>
    <property type="project" value="InterPro"/>
</dbReference>
<evidence type="ECO:0000256" key="1">
    <source>
        <dbReference type="SAM" id="MobiDB-lite"/>
    </source>
</evidence>
<proteinExistence type="predicted"/>
<organism evidence="2 3">
    <name type="scientific">Holothuria leucospilota</name>
    <name type="common">Black long sea cucumber</name>
    <name type="synonym">Mertensiothuria leucospilota</name>
    <dbReference type="NCBI Taxonomy" id="206669"/>
    <lineage>
        <taxon>Eukaryota</taxon>
        <taxon>Metazoa</taxon>
        <taxon>Echinodermata</taxon>
        <taxon>Eleutherozoa</taxon>
        <taxon>Echinozoa</taxon>
        <taxon>Holothuroidea</taxon>
        <taxon>Aspidochirotacea</taxon>
        <taxon>Aspidochirotida</taxon>
        <taxon>Holothuriidae</taxon>
        <taxon>Holothuria</taxon>
    </lineage>
</organism>
<evidence type="ECO:0000313" key="3">
    <source>
        <dbReference type="Proteomes" id="UP001152320"/>
    </source>
</evidence>
<dbReference type="PANTHER" id="PTHR12097">
    <property type="entry name" value="SPLICING FACTOR 3B, SUBUNIT 1-RELATED"/>
    <property type="match status" value="1"/>
</dbReference>
<feature type="compositionally biased region" description="Basic and acidic residues" evidence="1">
    <location>
        <begin position="105"/>
        <end position="129"/>
    </location>
</feature>
<comment type="caution">
    <text evidence="2">The sequence shown here is derived from an EMBL/GenBank/DDBJ whole genome shotgun (WGS) entry which is preliminary data.</text>
</comment>
<dbReference type="AlphaFoldDB" id="A0A9Q1CM75"/>
<evidence type="ECO:0000313" key="2">
    <source>
        <dbReference type="EMBL" id="KAJ8046969.1"/>
    </source>
</evidence>
<protein>
    <submittedName>
        <fullName evidence="2">Splicing factor 3B subunit 1</fullName>
    </submittedName>
</protein>
<dbReference type="GO" id="GO:0000245">
    <property type="term" value="P:spliceosomal complex assembly"/>
    <property type="evidence" value="ECO:0007669"/>
    <property type="project" value="InterPro"/>
</dbReference>
<reference evidence="2" key="1">
    <citation type="submission" date="2021-10" db="EMBL/GenBank/DDBJ databases">
        <title>Tropical sea cucumber genome reveals ecological adaptation and Cuvierian tubules defense mechanism.</title>
        <authorList>
            <person name="Chen T."/>
        </authorList>
    </citation>
    <scope>NUCLEOTIDE SEQUENCE</scope>
    <source>
        <strain evidence="2">Nanhai2018</strain>
        <tissue evidence="2">Muscle</tissue>
    </source>
</reference>
<feature type="region of interest" description="Disordered" evidence="1">
    <location>
        <begin position="96"/>
        <end position="149"/>
    </location>
</feature>